<reference evidence="2 3" key="1">
    <citation type="journal article" date="2024" name="Commun. Biol.">
        <title>Comparative genomic analysis of thermophilic fungi reveals convergent evolutionary adaptations and gene losses.</title>
        <authorList>
            <person name="Steindorff A.S."/>
            <person name="Aguilar-Pontes M.V."/>
            <person name="Robinson A.J."/>
            <person name="Andreopoulos B."/>
            <person name="LaButti K."/>
            <person name="Kuo A."/>
            <person name="Mondo S."/>
            <person name="Riley R."/>
            <person name="Otillar R."/>
            <person name="Haridas S."/>
            <person name="Lipzen A."/>
            <person name="Grimwood J."/>
            <person name="Schmutz J."/>
            <person name="Clum A."/>
            <person name="Reid I.D."/>
            <person name="Moisan M.C."/>
            <person name="Butler G."/>
            <person name="Nguyen T.T.M."/>
            <person name="Dewar K."/>
            <person name="Conant G."/>
            <person name="Drula E."/>
            <person name="Henrissat B."/>
            <person name="Hansel C."/>
            <person name="Singer S."/>
            <person name="Hutchinson M.I."/>
            <person name="de Vries R.P."/>
            <person name="Natvig D.O."/>
            <person name="Powell A.J."/>
            <person name="Tsang A."/>
            <person name="Grigoriev I.V."/>
        </authorList>
    </citation>
    <scope>NUCLEOTIDE SEQUENCE [LARGE SCALE GENOMIC DNA]</scope>
    <source>
        <strain evidence="2 3">ATCC 24622</strain>
    </source>
</reference>
<keyword evidence="3" id="KW-1185">Reference proteome</keyword>
<name>A0ABR3VG77_9PEZI</name>
<gene>
    <name evidence="2" type="ORF">VTK73DRAFT_3660</name>
</gene>
<evidence type="ECO:0000256" key="1">
    <source>
        <dbReference type="SAM" id="MobiDB-lite"/>
    </source>
</evidence>
<protein>
    <submittedName>
        <fullName evidence="2">Uncharacterized protein</fullName>
    </submittedName>
</protein>
<evidence type="ECO:0000313" key="2">
    <source>
        <dbReference type="EMBL" id="KAL1840830.1"/>
    </source>
</evidence>
<sequence length="186" mass="20136">MAVASRNTGTLSCTQRPFRRGTGWQRALSHRSSAPNVFHLVHRASSLPSGAIIPERLTCLESDTEAEWEKPTKIASYSVSNDLSLRPCPGAAQTHYVPSFWALDSSGKAYGGCPRSLASLSRTPRGRRQGNDIHTPRPSPLSVCENAVSADSYISTCDVEARDGEGIPFRSCPVVPSWETPSCLYG</sequence>
<comment type="caution">
    <text evidence="2">The sequence shown here is derived from an EMBL/GenBank/DDBJ whole genome shotgun (WGS) entry which is preliminary data.</text>
</comment>
<dbReference type="Proteomes" id="UP001586593">
    <property type="component" value="Unassembled WGS sequence"/>
</dbReference>
<evidence type="ECO:0000313" key="3">
    <source>
        <dbReference type="Proteomes" id="UP001586593"/>
    </source>
</evidence>
<feature type="region of interest" description="Disordered" evidence="1">
    <location>
        <begin position="120"/>
        <end position="140"/>
    </location>
</feature>
<proteinExistence type="predicted"/>
<organism evidence="2 3">
    <name type="scientific">Phialemonium thermophilum</name>
    <dbReference type="NCBI Taxonomy" id="223376"/>
    <lineage>
        <taxon>Eukaryota</taxon>
        <taxon>Fungi</taxon>
        <taxon>Dikarya</taxon>
        <taxon>Ascomycota</taxon>
        <taxon>Pezizomycotina</taxon>
        <taxon>Sordariomycetes</taxon>
        <taxon>Sordariomycetidae</taxon>
        <taxon>Cephalothecales</taxon>
        <taxon>Cephalothecaceae</taxon>
        <taxon>Phialemonium</taxon>
    </lineage>
</organism>
<dbReference type="EMBL" id="JAZHXJ010002151">
    <property type="protein sequence ID" value="KAL1840830.1"/>
    <property type="molecule type" value="Genomic_DNA"/>
</dbReference>
<accession>A0ABR3VG77</accession>